<keyword evidence="2" id="KW-0479">Metal-binding</keyword>
<name>A0A3N4I8P2_ASCIM</name>
<dbReference type="EMBL" id="ML119683">
    <property type="protein sequence ID" value="RPA81008.1"/>
    <property type="molecule type" value="Genomic_DNA"/>
</dbReference>
<dbReference type="AlphaFoldDB" id="A0A3N4I8P2"/>
<gene>
    <name evidence="4" type="ORF">BJ508DRAFT_209660</name>
</gene>
<dbReference type="GO" id="GO:0046872">
    <property type="term" value="F:metal ion binding"/>
    <property type="evidence" value="ECO:0007669"/>
    <property type="project" value="UniProtKB-KW"/>
</dbReference>
<proteinExistence type="predicted"/>
<organism evidence="4 5">
    <name type="scientific">Ascobolus immersus RN42</name>
    <dbReference type="NCBI Taxonomy" id="1160509"/>
    <lineage>
        <taxon>Eukaryota</taxon>
        <taxon>Fungi</taxon>
        <taxon>Dikarya</taxon>
        <taxon>Ascomycota</taxon>
        <taxon>Pezizomycotina</taxon>
        <taxon>Pezizomycetes</taxon>
        <taxon>Pezizales</taxon>
        <taxon>Ascobolaceae</taxon>
        <taxon>Ascobolus</taxon>
    </lineage>
</organism>
<dbReference type="InterPro" id="IPR027806">
    <property type="entry name" value="HARBI1_dom"/>
</dbReference>
<sequence>MGRVSSLQIAAFHQLRRRRRLALVAVILGLLGIRERNQRRTRFYLTRGDLHLPNNSPWQKLYEAGHDSAFILTTGIDTRVFHFLLTEGGFENAWCTTPLPRADVPAINLPKPRPWARSLTASGALGLALHYLNSTMRDVDLHLVFGILPAVCSRYRRFALVLLLRCLEKLPEAAIRWPKEEEMRKYSDLITRRHGNELAGAFGMVDGCHLPVACSGDLDIQNAYYNGWCSSHFTSNLFVFAPDGTIIYATVNAPGSWHDSKVARSLYRKIIDKTPDNFFLIADTAFPASSPVLRGRIRCPPKRNAVAPFQTAEEAFRLVRFFEKLVSARQAAEWGMHALQGPFSRLKMPMPSHDSAFRKLILDICSRLHNLRTRCVGINQIKTVYEEVWKQNGVYMEFADMLFKDIHANDRIRRYYVFVP</sequence>
<evidence type="ECO:0000259" key="3">
    <source>
        <dbReference type="Pfam" id="PF13359"/>
    </source>
</evidence>
<dbReference type="PANTHER" id="PTHR48471">
    <property type="entry name" value="DDE TNP4 DOMAIN-CONTAINING PROTEIN"/>
    <property type="match status" value="1"/>
</dbReference>
<dbReference type="Proteomes" id="UP000275078">
    <property type="component" value="Unassembled WGS sequence"/>
</dbReference>
<dbReference type="Pfam" id="PF13359">
    <property type="entry name" value="DDE_Tnp_4"/>
    <property type="match status" value="1"/>
</dbReference>
<dbReference type="OrthoDB" id="78198at2759"/>
<evidence type="ECO:0000313" key="5">
    <source>
        <dbReference type="Proteomes" id="UP000275078"/>
    </source>
</evidence>
<evidence type="ECO:0000256" key="1">
    <source>
        <dbReference type="ARBA" id="ARBA00001968"/>
    </source>
</evidence>
<comment type="cofactor">
    <cofactor evidence="1">
        <name>a divalent metal cation</name>
        <dbReference type="ChEBI" id="CHEBI:60240"/>
    </cofactor>
</comment>
<protein>
    <recommendedName>
        <fullName evidence="3">DDE Tnp4 domain-containing protein</fullName>
    </recommendedName>
</protein>
<reference evidence="4 5" key="1">
    <citation type="journal article" date="2018" name="Nat. Ecol. Evol.">
        <title>Pezizomycetes genomes reveal the molecular basis of ectomycorrhizal truffle lifestyle.</title>
        <authorList>
            <person name="Murat C."/>
            <person name="Payen T."/>
            <person name="Noel B."/>
            <person name="Kuo A."/>
            <person name="Morin E."/>
            <person name="Chen J."/>
            <person name="Kohler A."/>
            <person name="Krizsan K."/>
            <person name="Balestrini R."/>
            <person name="Da Silva C."/>
            <person name="Montanini B."/>
            <person name="Hainaut M."/>
            <person name="Levati E."/>
            <person name="Barry K.W."/>
            <person name="Belfiori B."/>
            <person name="Cichocki N."/>
            <person name="Clum A."/>
            <person name="Dockter R.B."/>
            <person name="Fauchery L."/>
            <person name="Guy J."/>
            <person name="Iotti M."/>
            <person name="Le Tacon F."/>
            <person name="Lindquist E.A."/>
            <person name="Lipzen A."/>
            <person name="Malagnac F."/>
            <person name="Mello A."/>
            <person name="Molinier V."/>
            <person name="Miyauchi S."/>
            <person name="Poulain J."/>
            <person name="Riccioni C."/>
            <person name="Rubini A."/>
            <person name="Sitrit Y."/>
            <person name="Splivallo R."/>
            <person name="Traeger S."/>
            <person name="Wang M."/>
            <person name="Zifcakova L."/>
            <person name="Wipf D."/>
            <person name="Zambonelli A."/>
            <person name="Paolocci F."/>
            <person name="Nowrousian M."/>
            <person name="Ottonello S."/>
            <person name="Baldrian P."/>
            <person name="Spatafora J.W."/>
            <person name="Henrissat B."/>
            <person name="Nagy L.G."/>
            <person name="Aury J.M."/>
            <person name="Wincker P."/>
            <person name="Grigoriev I.V."/>
            <person name="Bonfante P."/>
            <person name="Martin F.M."/>
        </authorList>
    </citation>
    <scope>NUCLEOTIDE SEQUENCE [LARGE SCALE GENOMIC DNA]</scope>
    <source>
        <strain evidence="4 5">RN42</strain>
    </source>
</reference>
<evidence type="ECO:0000256" key="2">
    <source>
        <dbReference type="ARBA" id="ARBA00022723"/>
    </source>
</evidence>
<feature type="domain" description="DDE Tnp4" evidence="3">
    <location>
        <begin position="205"/>
        <end position="370"/>
    </location>
</feature>
<keyword evidence="5" id="KW-1185">Reference proteome</keyword>
<accession>A0A3N4I8P2</accession>
<evidence type="ECO:0000313" key="4">
    <source>
        <dbReference type="EMBL" id="RPA81008.1"/>
    </source>
</evidence>
<dbReference type="PANTHER" id="PTHR48471:SF1">
    <property type="entry name" value="DDE TNP4 DOMAIN-CONTAINING PROTEIN"/>
    <property type="match status" value="1"/>
</dbReference>